<protein>
    <recommendedName>
        <fullName evidence="3">Lipoprotein</fullName>
    </recommendedName>
</protein>
<dbReference type="EMBL" id="CP024968">
    <property type="protein sequence ID" value="ATZ20930.1"/>
    <property type="molecule type" value="Genomic_DNA"/>
</dbReference>
<dbReference type="Proteomes" id="UP000232221">
    <property type="component" value="Chromosome"/>
</dbReference>
<accession>A0A2K8P471</accession>
<name>A0A2K8P471_9MOLU</name>
<dbReference type="KEGG" id="mcol:MCOLE_v1c04160"/>
<gene>
    <name evidence="1" type="ORF">MCOLE_v1c04160</name>
</gene>
<dbReference type="PROSITE" id="PS51257">
    <property type="entry name" value="PROKAR_LIPOPROTEIN"/>
    <property type="match status" value="1"/>
</dbReference>
<proteinExistence type="predicted"/>
<reference evidence="1 2" key="1">
    <citation type="submission" date="2017-11" db="EMBL/GenBank/DDBJ databases">
        <title>Genome sequence of Mesoplasma coleopterae BARC 779 (ATCC 49583).</title>
        <authorList>
            <person name="Lo W.-S."/>
            <person name="Kuo C.-H."/>
        </authorList>
    </citation>
    <scope>NUCLEOTIDE SEQUENCE [LARGE SCALE GENOMIC DNA]</scope>
    <source>
        <strain evidence="1 2">BARC 779</strain>
    </source>
</reference>
<evidence type="ECO:0000313" key="2">
    <source>
        <dbReference type="Proteomes" id="UP000232221"/>
    </source>
</evidence>
<sequence length="166" mass="19729">MKKIILIFLIILITVSSCITLGFFSFKAIIFPETTNLSLNLEKESVIEVNVEFHTNDSNNFPPIGENNDKFTLSSPEQINYVFEGFESMKIYKKPVKKTIILDDLWNYFYVKIKHVNNINEIKYTNFSFYNYGRGSAYVIIEELTYKDYFNFNLRLYDYLWRAKEL</sequence>
<keyword evidence="2" id="KW-1185">Reference proteome</keyword>
<evidence type="ECO:0000313" key="1">
    <source>
        <dbReference type="EMBL" id="ATZ20930.1"/>
    </source>
</evidence>
<dbReference type="AlphaFoldDB" id="A0A2K8P471"/>
<organism evidence="1 2">
    <name type="scientific">Mesoplasma coleopterae</name>
    <dbReference type="NCBI Taxonomy" id="324078"/>
    <lineage>
        <taxon>Bacteria</taxon>
        <taxon>Bacillati</taxon>
        <taxon>Mycoplasmatota</taxon>
        <taxon>Mollicutes</taxon>
        <taxon>Entomoplasmatales</taxon>
        <taxon>Entomoplasmataceae</taxon>
        <taxon>Mesoplasma</taxon>
    </lineage>
</organism>
<dbReference type="RefSeq" id="WP_100671049.1">
    <property type="nucleotide sequence ID" value="NZ_CP022511.1"/>
</dbReference>
<evidence type="ECO:0008006" key="3">
    <source>
        <dbReference type="Google" id="ProtNLM"/>
    </source>
</evidence>